<dbReference type="InParanoid" id="G0PJA5"/>
<reference evidence="3" key="1">
    <citation type="submission" date="2011-07" db="EMBL/GenBank/DDBJ databases">
        <authorList>
            <consortium name="Caenorhabditis brenneri Sequencing and Analysis Consortium"/>
            <person name="Wilson R.K."/>
        </authorList>
    </citation>
    <scope>NUCLEOTIDE SEQUENCE [LARGE SCALE GENOMIC DNA]</scope>
    <source>
        <strain evidence="3">PB2801</strain>
    </source>
</reference>
<organism evidence="3">
    <name type="scientific">Caenorhabditis brenneri</name>
    <name type="common">Nematode worm</name>
    <dbReference type="NCBI Taxonomy" id="135651"/>
    <lineage>
        <taxon>Eukaryota</taxon>
        <taxon>Metazoa</taxon>
        <taxon>Ecdysozoa</taxon>
        <taxon>Nematoda</taxon>
        <taxon>Chromadorea</taxon>
        <taxon>Rhabditida</taxon>
        <taxon>Rhabditina</taxon>
        <taxon>Rhabditomorpha</taxon>
        <taxon>Rhabditoidea</taxon>
        <taxon>Rhabditidae</taxon>
        <taxon>Peloderinae</taxon>
        <taxon>Caenorhabditis</taxon>
    </lineage>
</organism>
<evidence type="ECO:0000313" key="3">
    <source>
        <dbReference type="Proteomes" id="UP000008068"/>
    </source>
</evidence>
<dbReference type="EMBL" id="GL380665">
    <property type="protein sequence ID" value="EGT58988.1"/>
    <property type="molecule type" value="Genomic_DNA"/>
</dbReference>
<dbReference type="InterPro" id="IPR002900">
    <property type="entry name" value="DUF38/FTH_CAE_spp"/>
</dbReference>
<dbReference type="AlphaFoldDB" id="G0PJA5"/>
<dbReference type="HOGENOM" id="CLU_2225535_0_0_1"/>
<evidence type="ECO:0000259" key="1">
    <source>
        <dbReference type="Pfam" id="PF01827"/>
    </source>
</evidence>
<dbReference type="Proteomes" id="UP000008068">
    <property type="component" value="Unassembled WGS sequence"/>
</dbReference>
<name>G0PJA5_CAEBE</name>
<protein>
    <recommendedName>
        <fullName evidence="1">DUF38 domain-containing protein</fullName>
    </recommendedName>
</protein>
<proteinExistence type="predicted"/>
<feature type="domain" description="DUF38" evidence="1">
    <location>
        <begin position="7"/>
        <end position="66"/>
    </location>
</feature>
<keyword evidence="3" id="KW-1185">Reference proteome</keyword>
<evidence type="ECO:0000313" key="2">
    <source>
        <dbReference type="EMBL" id="EGT58988.1"/>
    </source>
</evidence>
<sequence length="106" mass="12619">MPAIVDGIAHFEEFNMNCNETEPENVVRLKQLLLESKTFKKGELFFYPPNDRGIDRNTDRIVEALEPRIFRYPENPLKWSYPIPDTNEFLDFHKDAVHVFYIERTT</sequence>
<gene>
    <name evidence="2" type="ORF">CAEBREN_24729</name>
</gene>
<accession>G0PJA5</accession>
<dbReference type="Pfam" id="PF01827">
    <property type="entry name" value="FTH"/>
    <property type="match status" value="1"/>
</dbReference>